<evidence type="ECO:0000313" key="1">
    <source>
        <dbReference type="EMBL" id="GBP73310.1"/>
    </source>
</evidence>
<organism evidence="1 2">
    <name type="scientific">Eumeta variegata</name>
    <name type="common">Bagworm moth</name>
    <name type="synonym">Eumeta japonica</name>
    <dbReference type="NCBI Taxonomy" id="151549"/>
    <lineage>
        <taxon>Eukaryota</taxon>
        <taxon>Metazoa</taxon>
        <taxon>Ecdysozoa</taxon>
        <taxon>Arthropoda</taxon>
        <taxon>Hexapoda</taxon>
        <taxon>Insecta</taxon>
        <taxon>Pterygota</taxon>
        <taxon>Neoptera</taxon>
        <taxon>Endopterygota</taxon>
        <taxon>Lepidoptera</taxon>
        <taxon>Glossata</taxon>
        <taxon>Ditrysia</taxon>
        <taxon>Tineoidea</taxon>
        <taxon>Psychidae</taxon>
        <taxon>Oiketicinae</taxon>
        <taxon>Eumeta</taxon>
    </lineage>
</organism>
<accession>A0A4C1YE42</accession>
<dbReference type="EMBL" id="BGZK01001169">
    <property type="protein sequence ID" value="GBP73310.1"/>
    <property type="molecule type" value="Genomic_DNA"/>
</dbReference>
<reference evidence="1 2" key="1">
    <citation type="journal article" date="2019" name="Commun. Biol.">
        <title>The bagworm genome reveals a unique fibroin gene that provides high tensile strength.</title>
        <authorList>
            <person name="Kono N."/>
            <person name="Nakamura H."/>
            <person name="Ohtoshi R."/>
            <person name="Tomita M."/>
            <person name="Numata K."/>
            <person name="Arakawa K."/>
        </authorList>
    </citation>
    <scope>NUCLEOTIDE SEQUENCE [LARGE SCALE GENOMIC DNA]</scope>
</reference>
<proteinExistence type="predicted"/>
<protein>
    <submittedName>
        <fullName evidence="1">Uncharacterized protein</fullName>
    </submittedName>
</protein>
<name>A0A4C1YE42_EUMVA</name>
<dbReference type="Proteomes" id="UP000299102">
    <property type="component" value="Unassembled WGS sequence"/>
</dbReference>
<evidence type="ECO:0000313" key="2">
    <source>
        <dbReference type="Proteomes" id="UP000299102"/>
    </source>
</evidence>
<comment type="caution">
    <text evidence="1">The sequence shown here is derived from an EMBL/GenBank/DDBJ whole genome shotgun (WGS) entry which is preliminary data.</text>
</comment>
<keyword evidence="2" id="KW-1185">Reference proteome</keyword>
<gene>
    <name evidence="1" type="ORF">EVAR_52836_1</name>
</gene>
<dbReference type="AlphaFoldDB" id="A0A4C1YE42"/>
<sequence length="124" mass="13967">MRDRSEELEYGSERALLVLRSIRRPPAALRPAPACIVSIDCYRSFGQPSDRISMATGRDNTSSRKRFIYTPKLPRRTHVCQCHLSCRPGACTQADLIRHSDFPAVFPFVQAMAEVKLKMAEVTG</sequence>